<dbReference type="Gene3D" id="3.10.100.10">
    <property type="entry name" value="Mannose-Binding Protein A, subunit A"/>
    <property type="match status" value="1"/>
</dbReference>
<reference evidence="2 3" key="1">
    <citation type="journal article" date="2021" name="Elife">
        <title>Chloroplast acquisition without the gene transfer in kleptoplastic sea slugs, Plakobranchus ocellatus.</title>
        <authorList>
            <person name="Maeda T."/>
            <person name="Takahashi S."/>
            <person name="Yoshida T."/>
            <person name="Shimamura S."/>
            <person name="Takaki Y."/>
            <person name="Nagai Y."/>
            <person name="Toyoda A."/>
            <person name="Suzuki Y."/>
            <person name="Arimoto A."/>
            <person name="Ishii H."/>
            <person name="Satoh N."/>
            <person name="Nishiyama T."/>
            <person name="Hasebe M."/>
            <person name="Maruyama T."/>
            <person name="Minagawa J."/>
            <person name="Obokata J."/>
            <person name="Shigenobu S."/>
        </authorList>
    </citation>
    <scope>NUCLEOTIDE SEQUENCE [LARGE SCALE GENOMIC DNA]</scope>
</reference>
<dbReference type="AlphaFoldDB" id="A0AAV4A3J4"/>
<dbReference type="InterPro" id="IPR016187">
    <property type="entry name" value="CTDL_fold"/>
</dbReference>
<comment type="caution">
    <text evidence="2">The sequence shown here is derived from an EMBL/GenBank/DDBJ whole genome shotgun (WGS) entry which is preliminary data.</text>
</comment>
<accession>A0AAV4A3J4</accession>
<dbReference type="Pfam" id="PF00059">
    <property type="entry name" value="Lectin_C"/>
    <property type="match status" value="1"/>
</dbReference>
<dbReference type="InterPro" id="IPR001304">
    <property type="entry name" value="C-type_lectin-like"/>
</dbReference>
<evidence type="ECO:0000259" key="1">
    <source>
        <dbReference type="Pfam" id="PF00059"/>
    </source>
</evidence>
<feature type="domain" description="C-type lectin" evidence="1">
    <location>
        <begin position="49"/>
        <end position="81"/>
    </location>
</feature>
<sequence>MAKLRQCCFLIVQTVFFTTFFLKIQASRGCGRWLETSRGECLMLYRWPEKTWHDARLACQSMGADLVTIRDEIKSNLIKSEKSNH</sequence>
<dbReference type="EMBL" id="BLXT01003294">
    <property type="protein sequence ID" value="GFO01442.1"/>
    <property type="molecule type" value="Genomic_DNA"/>
</dbReference>
<dbReference type="Proteomes" id="UP000735302">
    <property type="component" value="Unassembled WGS sequence"/>
</dbReference>
<keyword evidence="3" id="KW-1185">Reference proteome</keyword>
<protein>
    <recommendedName>
        <fullName evidence="1">C-type lectin domain-containing protein</fullName>
    </recommendedName>
</protein>
<dbReference type="CDD" id="cd00037">
    <property type="entry name" value="CLECT"/>
    <property type="match status" value="1"/>
</dbReference>
<proteinExistence type="predicted"/>
<name>A0AAV4A3J4_9GAST</name>
<dbReference type="SUPFAM" id="SSF56436">
    <property type="entry name" value="C-type lectin-like"/>
    <property type="match status" value="1"/>
</dbReference>
<organism evidence="2 3">
    <name type="scientific">Plakobranchus ocellatus</name>
    <dbReference type="NCBI Taxonomy" id="259542"/>
    <lineage>
        <taxon>Eukaryota</taxon>
        <taxon>Metazoa</taxon>
        <taxon>Spiralia</taxon>
        <taxon>Lophotrochozoa</taxon>
        <taxon>Mollusca</taxon>
        <taxon>Gastropoda</taxon>
        <taxon>Heterobranchia</taxon>
        <taxon>Euthyneura</taxon>
        <taxon>Panpulmonata</taxon>
        <taxon>Sacoglossa</taxon>
        <taxon>Placobranchoidea</taxon>
        <taxon>Plakobranchidae</taxon>
        <taxon>Plakobranchus</taxon>
    </lineage>
</organism>
<dbReference type="InterPro" id="IPR016186">
    <property type="entry name" value="C-type_lectin-like/link_sf"/>
</dbReference>
<evidence type="ECO:0000313" key="2">
    <source>
        <dbReference type="EMBL" id="GFO01442.1"/>
    </source>
</evidence>
<gene>
    <name evidence="2" type="ORF">PoB_002794700</name>
</gene>
<evidence type="ECO:0000313" key="3">
    <source>
        <dbReference type="Proteomes" id="UP000735302"/>
    </source>
</evidence>